<dbReference type="InterPro" id="IPR025350">
    <property type="entry name" value="DUF4254"/>
</dbReference>
<proteinExistence type="predicted"/>
<gene>
    <name evidence="1" type="ORF">GCM10011591_41150</name>
</gene>
<reference evidence="1" key="1">
    <citation type="journal article" date="2014" name="Int. J. Syst. Evol. Microbiol.">
        <title>Complete genome sequence of Corynebacterium casei LMG S-19264T (=DSM 44701T), isolated from a smear-ripened cheese.</title>
        <authorList>
            <consortium name="US DOE Joint Genome Institute (JGI-PGF)"/>
            <person name="Walter F."/>
            <person name="Albersmeier A."/>
            <person name="Kalinowski J."/>
            <person name="Ruckert C."/>
        </authorList>
    </citation>
    <scope>NUCLEOTIDE SEQUENCE</scope>
    <source>
        <strain evidence="1">CGMCC 4.7278</strain>
    </source>
</reference>
<comment type="caution">
    <text evidence="1">The sequence shown here is derived from an EMBL/GenBank/DDBJ whole genome shotgun (WGS) entry which is preliminary data.</text>
</comment>
<reference evidence="1" key="2">
    <citation type="submission" date="2020-09" db="EMBL/GenBank/DDBJ databases">
        <authorList>
            <person name="Sun Q."/>
            <person name="Zhou Y."/>
        </authorList>
    </citation>
    <scope>NUCLEOTIDE SEQUENCE</scope>
    <source>
        <strain evidence="1">CGMCC 4.7278</strain>
    </source>
</reference>
<dbReference type="RefSeq" id="WP_188830652.1">
    <property type="nucleotide sequence ID" value="NZ_BMMW01000004.1"/>
</dbReference>
<evidence type="ECO:0000313" key="1">
    <source>
        <dbReference type="EMBL" id="GGK64676.1"/>
    </source>
</evidence>
<dbReference type="Proteomes" id="UP000612956">
    <property type="component" value="Unassembled WGS sequence"/>
</dbReference>
<organism evidence="1 2">
    <name type="scientific">Nocardia camponoti</name>
    <dbReference type="NCBI Taxonomy" id="1616106"/>
    <lineage>
        <taxon>Bacteria</taxon>
        <taxon>Bacillati</taxon>
        <taxon>Actinomycetota</taxon>
        <taxon>Actinomycetes</taxon>
        <taxon>Mycobacteriales</taxon>
        <taxon>Nocardiaceae</taxon>
        <taxon>Nocardia</taxon>
    </lineage>
</organism>
<name>A0A917QS64_9NOCA</name>
<dbReference type="AlphaFoldDB" id="A0A917QS64"/>
<dbReference type="Pfam" id="PF14063">
    <property type="entry name" value="DUF4254"/>
    <property type="match status" value="1"/>
</dbReference>
<evidence type="ECO:0000313" key="2">
    <source>
        <dbReference type="Proteomes" id="UP000612956"/>
    </source>
</evidence>
<protein>
    <recommendedName>
        <fullName evidence="3">DUF4254 domain-containing protein</fullName>
    </recommendedName>
</protein>
<dbReference type="EMBL" id="BMMW01000004">
    <property type="protein sequence ID" value="GGK64676.1"/>
    <property type="molecule type" value="Genomic_DNA"/>
</dbReference>
<accession>A0A917QS64</accession>
<keyword evidence="2" id="KW-1185">Reference proteome</keyword>
<sequence length="159" mass="17957">MSIEHEHYTTTVQLPPPADLLRAFVGQEHADSWPHAVLTAAAHLADAHRRRELATATQRAEIDAERDTYIARINAWVAAHVAHRTGASLHTESLGAVIDRLAAKWVAAQGALRTEQNETAPRQWADRTHLLWCRLAELTDGYRDLVTDVTEHRRRLPVW</sequence>
<evidence type="ECO:0008006" key="3">
    <source>
        <dbReference type="Google" id="ProtNLM"/>
    </source>
</evidence>